<protein>
    <submittedName>
        <fullName evidence="6">Chloride channel protein</fullName>
    </submittedName>
</protein>
<keyword evidence="7" id="KW-1185">Reference proteome</keyword>
<evidence type="ECO:0000256" key="1">
    <source>
        <dbReference type="ARBA" id="ARBA00004141"/>
    </source>
</evidence>
<reference evidence="6 7" key="1">
    <citation type="journal article" date="2020" name="ISME J.">
        <title>Comparative genomics reveals insights into cyanobacterial evolution and habitat adaptation.</title>
        <authorList>
            <person name="Chen M.Y."/>
            <person name="Teng W.K."/>
            <person name="Zhao L."/>
            <person name="Hu C.X."/>
            <person name="Zhou Y.K."/>
            <person name="Han B.P."/>
            <person name="Song L.R."/>
            <person name="Shu W.S."/>
        </authorList>
    </citation>
    <scope>NUCLEOTIDE SEQUENCE [LARGE SCALE GENOMIC DNA]</scope>
    <source>
        <strain evidence="6 7">FACHB-159</strain>
    </source>
</reference>
<accession>A0ABR8KE10</accession>
<feature type="transmembrane region" description="Helical" evidence="5">
    <location>
        <begin position="392"/>
        <end position="412"/>
    </location>
</feature>
<dbReference type="RefSeq" id="WP_190958368.1">
    <property type="nucleotide sequence ID" value="NZ_JACJTU010000037.1"/>
</dbReference>
<feature type="transmembrane region" description="Helical" evidence="5">
    <location>
        <begin position="359"/>
        <end position="386"/>
    </location>
</feature>
<dbReference type="InterPro" id="IPR014743">
    <property type="entry name" value="Cl-channel_core"/>
</dbReference>
<keyword evidence="2 5" id="KW-0812">Transmembrane</keyword>
<comment type="subcellular location">
    <subcellularLocation>
        <location evidence="1">Membrane</location>
        <topology evidence="1">Multi-pass membrane protein</topology>
    </subcellularLocation>
</comment>
<feature type="transmembrane region" description="Helical" evidence="5">
    <location>
        <begin position="309"/>
        <end position="327"/>
    </location>
</feature>
<evidence type="ECO:0000256" key="4">
    <source>
        <dbReference type="ARBA" id="ARBA00023136"/>
    </source>
</evidence>
<gene>
    <name evidence="6" type="ORF">H6H03_28565</name>
</gene>
<dbReference type="InterPro" id="IPR001807">
    <property type="entry name" value="ClC"/>
</dbReference>
<dbReference type="CDD" id="cd00400">
    <property type="entry name" value="Voltage_gated_ClC"/>
    <property type="match status" value="1"/>
</dbReference>
<dbReference type="Gene3D" id="1.10.3080.10">
    <property type="entry name" value="Clc chloride channel"/>
    <property type="match status" value="1"/>
</dbReference>
<evidence type="ECO:0000313" key="6">
    <source>
        <dbReference type="EMBL" id="MBD2737796.1"/>
    </source>
</evidence>
<feature type="transmembrane region" description="Helical" evidence="5">
    <location>
        <begin position="18"/>
        <end position="40"/>
    </location>
</feature>
<dbReference type="PANTHER" id="PTHR43427">
    <property type="entry name" value="CHLORIDE CHANNEL PROTEIN CLC-E"/>
    <property type="match status" value="1"/>
</dbReference>
<comment type="caution">
    <text evidence="6">The sequence shown here is derived from an EMBL/GenBank/DDBJ whole genome shotgun (WGS) entry which is preliminary data.</text>
</comment>
<evidence type="ECO:0000256" key="5">
    <source>
        <dbReference type="SAM" id="Phobius"/>
    </source>
</evidence>
<keyword evidence="4 5" id="KW-0472">Membrane</keyword>
<evidence type="ECO:0000313" key="7">
    <source>
        <dbReference type="Proteomes" id="UP000637383"/>
    </source>
</evidence>
<sequence length="422" mass="45012">MNIKTSESSRKKTSFSRLLVYAACLGVGIGCLSSVYYFTLQLGTKTIWTILPNVLGTKDFYSFAWIITAIAGLLVGLTVRYLGAPGGLNVAIDEIHREGRIDYRQTLGMVVASWLSLVFGSSAGPEAPLLDINGGIGSWVADKLKLAKDETRILTFCGISAALGAFFGSPLGSALLALELPHRLGLEYYEALIPVIVSAIGGFAVFRLATGLTIGGFYEFPAYDKLHPDHLIYAVLLGVIGAGLAVLFILIFRFTQRLINSFCIRPILLTTLGGFGIGLIAIVLPLTLFYGERQIQTIIDQGRQLGAGLLLLTALGKMFTVSLSLHTGFRGGVLFPLFFIGAAVGMAISLLIPAIPPTVAMVCIMAALTVAVMKTPVSIALILAIISDTDLIPVTTVAAITSFLLTTHISLISTQRSRQPML</sequence>
<feature type="transmembrane region" description="Helical" evidence="5">
    <location>
        <begin position="230"/>
        <end position="255"/>
    </location>
</feature>
<keyword evidence="3 5" id="KW-1133">Transmembrane helix</keyword>
<evidence type="ECO:0000256" key="2">
    <source>
        <dbReference type="ARBA" id="ARBA00022692"/>
    </source>
</evidence>
<dbReference type="PANTHER" id="PTHR43427:SF12">
    <property type="entry name" value="CHLORIDE TRANSPORTER"/>
    <property type="match status" value="1"/>
</dbReference>
<dbReference type="Proteomes" id="UP000637383">
    <property type="component" value="Unassembled WGS sequence"/>
</dbReference>
<dbReference type="PROSITE" id="PS51257">
    <property type="entry name" value="PROKAR_LIPOPROTEIN"/>
    <property type="match status" value="1"/>
</dbReference>
<organism evidence="6 7">
    <name type="scientific">Nostoc paludosum FACHB-159</name>
    <dbReference type="NCBI Taxonomy" id="2692908"/>
    <lineage>
        <taxon>Bacteria</taxon>
        <taxon>Bacillati</taxon>
        <taxon>Cyanobacteriota</taxon>
        <taxon>Cyanophyceae</taxon>
        <taxon>Nostocales</taxon>
        <taxon>Nostocaceae</taxon>
        <taxon>Nostoc</taxon>
    </lineage>
</organism>
<evidence type="ECO:0000256" key="3">
    <source>
        <dbReference type="ARBA" id="ARBA00022989"/>
    </source>
</evidence>
<dbReference type="EMBL" id="JACJTU010000037">
    <property type="protein sequence ID" value="MBD2737796.1"/>
    <property type="molecule type" value="Genomic_DNA"/>
</dbReference>
<feature type="transmembrane region" description="Helical" evidence="5">
    <location>
        <begin position="333"/>
        <end position="352"/>
    </location>
</feature>
<dbReference type="Pfam" id="PF00654">
    <property type="entry name" value="Voltage_CLC"/>
    <property type="match status" value="1"/>
</dbReference>
<name>A0ABR8KE10_9NOSO</name>
<dbReference type="SUPFAM" id="SSF81340">
    <property type="entry name" value="Clc chloride channel"/>
    <property type="match status" value="1"/>
</dbReference>
<feature type="transmembrane region" description="Helical" evidence="5">
    <location>
        <begin position="191"/>
        <end position="218"/>
    </location>
</feature>
<proteinExistence type="predicted"/>
<feature type="transmembrane region" description="Helical" evidence="5">
    <location>
        <begin position="153"/>
        <end position="171"/>
    </location>
</feature>
<dbReference type="InterPro" id="IPR050368">
    <property type="entry name" value="ClC-type_chloride_channel"/>
</dbReference>
<feature type="transmembrane region" description="Helical" evidence="5">
    <location>
        <begin position="267"/>
        <end position="289"/>
    </location>
</feature>
<feature type="transmembrane region" description="Helical" evidence="5">
    <location>
        <begin position="60"/>
        <end position="79"/>
    </location>
</feature>
<dbReference type="PRINTS" id="PR00762">
    <property type="entry name" value="CLCHANNEL"/>
</dbReference>